<dbReference type="CDD" id="cd00446">
    <property type="entry name" value="GrpE"/>
    <property type="match status" value="1"/>
</dbReference>
<dbReference type="InterPro" id="IPR009012">
    <property type="entry name" value="GrpE_head"/>
</dbReference>
<name>A0A2M8NYX0_9CHLR</name>
<protein>
    <recommendedName>
        <fullName evidence="8 10">Protein GrpE</fullName>
    </recommendedName>
    <alternativeName>
        <fullName evidence="9 10">HSP-70 cofactor</fullName>
    </alternativeName>
</protein>
<evidence type="ECO:0000313" key="15">
    <source>
        <dbReference type="Proteomes" id="UP000228921"/>
    </source>
</evidence>
<comment type="subcellular location">
    <subcellularLocation>
        <location evidence="1 10">Cytoplasm</location>
    </subcellularLocation>
</comment>
<dbReference type="GO" id="GO:0051087">
    <property type="term" value="F:protein-folding chaperone binding"/>
    <property type="evidence" value="ECO:0007669"/>
    <property type="project" value="InterPro"/>
</dbReference>
<feature type="region of interest" description="Disordered" evidence="13">
    <location>
        <begin position="1"/>
        <end position="44"/>
    </location>
</feature>
<proteinExistence type="inferred from homology"/>
<evidence type="ECO:0000313" key="14">
    <source>
        <dbReference type="EMBL" id="PJF30484.1"/>
    </source>
</evidence>
<evidence type="ECO:0000256" key="1">
    <source>
        <dbReference type="ARBA" id="ARBA00004496"/>
    </source>
</evidence>
<evidence type="ECO:0000256" key="12">
    <source>
        <dbReference type="RuleBase" id="RU004478"/>
    </source>
</evidence>
<organism evidence="14 15">
    <name type="scientific">Candidatus Thermofonsia Clade 1 bacterium</name>
    <dbReference type="NCBI Taxonomy" id="2364210"/>
    <lineage>
        <taxon>Bacteria</taxon>
        <taxon>Bacillati</taxon>
        <taxon>Chloroflexota</taxon>
        <taxon>Candidatus Thermofontia</taxon>
        <taxon>Candidatus Thermofonsia Clade 1</taxon>
    </lineage>
</organism>
<evidence type="ECO:0000256" key="4">
    <source>
        <dbReference type="ARBA" id="ARBA00022490"/>
    </source>
</evidence>
<evidence type="ECO:0000256" key="7">
    <source>
        <dbReference type="ARBA" id="ARBA00053401"/>
    </source>
</evidence>
<comment type="similarity">
    <text evidence="2 10 12">Belongs to the GrpE family.</text>
</comment>
<keyword evidence="4 10" id="KW-0963">Cytoplasm</keyword>
<dbReference type="InterPro" id="IPR000740">
    <property type="entry name" value="GrpE"/>
</dbReference>
<evidence type="ECO:0000256" key="5">
    <source>
        <dbReference type="ARBA" id="ARBA00023016"/>
    </source>
</evidence>
<dbReference type="SUPFAM" id="SSF58014">
    <property type="entry name" value="Coiled-coil domain of nucleotide exchange factor GrpE"/>
    <property type="match status" value="1"/>
</dbReference>
<reference evidence="14 15" key="1">
    <citation type="submission" date="2017-11" db="EMBL/GenBank/DDBJ databases">
        <title>Evolution of Phototrophy in the Chloroflexi Phylum Driven by Horizontal Gene Transfer.</title>
        <authorList>
            <person name="Ward L.M."/>
            <person name="Hemp J."/>
            <person name="Shih P.M."/>
            <person name="Mcglynn S.E."/>
            <person name="Fischer W."/>
        </authorList>
    </citation>
    <scope>NUCLEOTIDE SEQUENCE [LARGE SCALE GENOMIC DNA]</scope>
    <source>
        <strain evidence="14">CP2_2F</strain>
    </source>
</reference>
<gene>
    <name evidence="10 14" type="primary">grpE</name>
    <name evidence="14" type="ORF">CUN51_07475</name>
</gene>
<evidence type="ECO:0000256" key="6">
    <source>
        <dbReference type="ARBA" id="ARBA00023186"/>
    </source>
</evidence>
<keyword evidence="6 10" id="KW-0143">Chaperone</keyword>
<dbReference type="GO" id="GO:0051082">
    <property type="term" value="F:unfolded protein binding"/>
    <property type="evidence" value="ECO:0007669"/>
    <property type="project" value="TreeGrafter"/>
</dbReference>
<dbReference type="PROSITE" id="PS01071">
    <property type="entry name" value="GRPE"/>
    <property type="match status" value="1"/>
</dbReference>
<evidence type="ECO:0000256" key="3">
    <source>
        <dbReference type="ARBA" id="ARBA00011738"/>
    </source>
</evidence>
<dbReference type="GO" id="GO:0005737">
    <property type="term" value="C:cytoplasm"/>
    <property type="evidence" value="ECO:0007669"/>
    <property type="project" value="UniProtKB-SubCell"/>
</dbReference>
<dbReference type="FunFam" id="2.30.22.10:FF:000001">
    <property type="entry name" value="Protein GrpE"/>
    <property type="match status" value="1"/>
</dbReference>
<dbReference type="AlphaFoldDB" id="A0A2M8NYX0"/>
<evidence type="ECO:0000256" key="10">
    <source>
        <dbReference type="HAMAP-Rule" id="MF_01151"/>
    </source>
</evidence>
<dbReference type="Gene3D" id="2.30.22.10">
    <property type="entry name" value="Head domain of nucleotide exchange factor GrpE"/>
    <property type="match status" value="1"/>
</dbReference>
<sequence>MARMISGAPKRYPETGERSPPMSEMTDQNAAQTPPAAEAQAVSAEMQSLEAQLEEARRKADEYLSGWKRALAEFDNYRKRAEKEREEIFQNATIETLRRLLPVIDDFERALGSISAEKAEDETFKGFVLIHRKLISLLESANLTQIDPIGQAFDPTRHEAIGQEPSSEVASGHVCAVLQKGYLYGERVIRPALVRVAE</sequence>
<comment type="subunit">
    <text evidence="3 10">Homodimer.</text>
</comment>
<dbReference type="GO" id="GO:0042803">
    <property type="term" value="F:protein homodimerization activity"/>
    <property type="evidence" value="ECO:0007669"/>
    <property type="project" value="InterPro"/>
</dbReference>
<accession>A0A2M8NYX0</accession>
<comment type="function">
    <text evidence="7 10 11">Participates actively in the response to hyperosmotic and heat shock by preventing the aggregation of stress-denatured proteins, in association with DnaK and GrpE. It is the nucleotide exchange factor for DnaK and may function as a thermosensor. Unfolded proteins bind initially to DnaJ; upon interaction with the DnaJ-bound protein, DnaK hydrolyzes its bound ATP, resulting in the formation of a stable complex. GrpE releases ADP from DnaK; ATP binding to DnaK triggers the release of the substrate protein, thus completing the reaction cycle. Several rounds of ATP-dependent interactions between DnaJ, DnaK and GrpE are required for fully efficient folding.</text>
</comment>
<comment type="caution">
    <text evidence="14">The sequence shown here is derived from an EMBL/GenBank/DDBJ whole genome shotgun (WGS) entry which is preliminary data.</text>
</comment>
<dbReference type="Pfam" id="PF01025">
    <property type="entry name" value="GrpE"/>
    <property type="match status" value="1"/>
</dbReference>
<dbReference type="PANTHER" id="PTHR21237">
    <property type="entry name" value="GRPE PROTEIN"/>
    <property type="match status" value="1"/>
</dbReference>
<dbReference type="Gene3D" id="3.90.20.20">
    <property type="match status" value="1"/>
</dbReference>
<dbReference type="GO" id="GO:0006457">
    <property type="term" value="P:protein folding"/>
    <property type="evidence" value="ECO:0007669"/>
    <property type="project" value="InterPro"/>
</dbReference>
<dbReference type="HAMAP" id="MF_01151">
    <property type="entry name" value="GrpE"/>
    <property type="match status" value="1"/>
</dbReference>
<dbReference type="GO" id="GO:0000774">
    <property type="term" value="F:adenyl-nucleotide exchange factor activity"/>
    <property type="evidence" value="ECO:0007669"/>
    <property type="project" value="InterPro"/>
</dbReference>
<dbReference type="Proteomes" id="UP000228921">
    <property type="component" value="Unassembled WGS sequence"/>
</dbReference>
<dbReference type="InterPro" id="IPR013805">
    <property type="entry name" value="GrpE_CC"/>
</dbReference>
<evidence type="ECO:0000256" key="13">
    <source>
        <dbReference type="SAM" id="MobiDB-lite"/>
    </source>
</evidence>
<dbReference type="PANTHER" id="PTHR21237:SF23">
    <property type="entry name" value="GRPE PROTEIN HOMOLOG, MITOCHONDRIAL"/>
    <property type="match status" value="1"/>
</dbReference>
<dbReference type="EMBL" id="PGTK01000009">
    <property type="protein sequence ID" value="PJF30484.1"/>
    <property type="molecule type" value="Genomic_DNA"/>
</dbReference>
<evidence type="ECO:0000256" key="11">
    <source>
        <dbReference type="RuleBase" id="RU000639"/>
    </source>
</evidence>
<dbReference type="SUPFAM" id="SSF51064">
    <property type="entry name" value="Head domain of nucleotide exchange factor GrpE"/>
    <property type="match status" value="1"/>
</dbReference>
<keyword evidence="5 10" id="KW-0346">Stress response</keyword>
<feature type="compositionally biased region" description="Low complexity" evidence="13">
    <location>
        <begin position="30"/>
        <end position="41"/>
    </location>
</feature>
<evidence type="ECO:0000256" key="2">
    <source>
        <dbReference type="ARBA" id="ARBA00009054"/>
    </source>
</evidence>
<evidence type="ECO:0000256" key="8">
    <source>
        <dbReference type="ARBA" id="ARBA00072274"/>
    </source>
</evidence>
<dbReference type="PRINTS" id="PR00773">
    <property type="entry name" value="GRPEPROTEIN"/>
</dbReference>
<evidence type="ECO:0000256" key="9">
    <source>
        <dbReference type="ARBA" id="ARBA00076414"/>
    </source>
</evidence>